<accession>A0A845B985</accession>
<dbReference type="Proteomes" id="UP000460715">
    <property type="component" value="Unassembled WGS sequence"/>
</dbReference>
<keyword evidence="2" id="KW-0540">Nuclease</keyword>
<reference evidence="2 3" key="1">
    <citation type="submission" date="2019-03" db="EMBL/GenBank/DDBJ databases">
        <title>Roseomonas sp. a novel Roseomonas species isolated from Sea whip Gorgonian.</title>
        <authorList>
            <person name="Li F."/>
            <person name="Pan X."/>
            <person name="Huang S."/>
            <person name="Li Z."/>
            <person name="Meng B."/>
        </authorList>
    </citation>
    <scope>NUCLEOTIDE SEQUENCE [LARGE SCALE GENOMIC DNA]</scope>
    <source>
        <strain evidence="2 3">M0104</strain>
    </source>
</reference>
<dbReference type="OrthoDB" id="8047712at2"/>
<sequence>MTPVPASRRVGYAASPGDAAVHAEALASVPAFREIETGGEARAAPPSGPLRIAAWNLERGLFPAESAALLRQEGAGLVLLSEVDKGCHRTGQRHATRAVAEALGHRYAFGLEFLELATMPAPVDFPGNPAENTLGFHGNAFTTALPFRDPVLIRLDEVADWFVEPKGGQKRIGTRMALAAVFRHEGRDFVGCSVHLESRADFAGRDRQMVTLLAALDELAGSLPVVIGGDLNTQVAAGGHDDPRELLFETARRQGYDWRAANLASPSTRPSRWSPGAEQRQLDWFCTRGCHVSDPHMVPALAPDGTVLTDHDLISLAVRFG</sequence>
<dbReference type="GO" id="GO:0004519">
    <property type="term" value="F:endonuclease activity"/>
    <property type="evidence" value="ECO:0007669"/>
    <property type="project" value="UniProtKB-KW"/>
</dbReference>
<keyword evidence="2" id="KW-0269">Exonuclease</keyword>
<dbReference type="InterPro" id="IPR036691">
    <property type="entry name" value="Endo/exonu/phosph_ase_sf"/>
</dbReference>
<proteinExistence type="predicted"/>
<dbReference type="GO" id="GO:0004527">
    <property type="term" value="F:exonuclease activity"/>
    <property type="evidence" value="ECO:0007669"/>
    <property type="project" value="UniProtKB-KW"/>
</dbReference>
<evidence type="ECO:0000313" key="2">
    <source>
        <dbReference type="EMBL" id="MXP62666.1"/>
    </source>
</evidence>
<keyword evidence="2" id="KW-0378">Hydrolase</keyword>
<feature type="domain" description="Endonuclease/exonuclease/phosphatase" evidence="1">
    <location>
        <begin position="54"/>
        <end position="289"/>
    </location>
</feature>
<protein>
    <submittedName>
        <fullName evidence="2">Endonuclease/exonuclease/phosphatase</fullName>
    </submittedName>
</protein>
<keyword evidence="2" id="KW-0255">Endonuclease</keyword>
<keyword evidence="3" id="KW-1185">Reference proteome</keyword>
<dbReference type="SUPFAM" id="SSF56219">
    <property type="entry name" value="DNase I-like"/>
    <property type="match status" value="1"/>
</dbReference>
<name>A0A845B985_9PROT</name>
<organism evidence="2 3">
    <name type="scientific">Teichococcus coralli</name>
    <dbReference type="NCBI Taxonomy" id="2545983"/>
    <lineage>
        <taxon>Bacteria</taxon>
        <taxon>Pseudomonadati</taxon>
        <taxon>Pseudomonadota</taxon>
        <taxon>Alphaproteobacteria</taxon>
        <taxon>Acetobacterales</taxon>
        <taxon>Roseomonadaceae</taxon>
        <taxon>Roseomonas</taxon>
    </lineage>
</organism>
<gene>
    <name evidence="2" type="ORF">E0493_04770</name>
</gene>
<dbReference type="Gene3D" id="3.60.10.10">
    <property type="entry name" value="Endonuclease/exonuclease/phosphatase"/>
    <property type="match status" value="1"/>
</dbReference>
<comment type="caution">
    <text evidence="2">The sequence shown here is derived from an EMBL/GenBank/DDBJ whole genome shotgun (WGS) entry which is preliminary data.</text>
</comment>
<evidence type="ECO:0000259" key="1">
    <source>
        <dbReference type="Pfam" id="PF03372"/>
    </source>
</evidence>
<dbReference type="InterPro" id="IPR005135">
    <property type="entry name" value="Endo/exonuclease/phosphatase"/>
</dbReference>
<dbReference type="Pfam" id="PF03372">
    <property type="entry name" value="Exo_endo_phos"/>
    <property type="match status" value="1"/>
</dbReference>
<dbReference type="EMBL" id="SNVJ01000003">
    <property type="protein sequence ID" value="MXP62666.1"/>
    <property type="molecule type" value="Genomic_DNA"/>
</dbReference>
<dbReference type="AlphaFoldDB" id="A0A845B985"/>
<evidence type="ECO:0000313" key="3">
    <source>
        <dbReference type="Proteomes" id="UP000460715"/>
    </source>
</evidence>